<dbReference type="GO" id="GO:0022857">
    <property type="term" value="F:transmembrane transporter activity"/>
    <property type="evidence" value="ECO:0007669"/>
    <property type="project" value="InterPro"/>
</dbReference>
<evidence type="ECO:0000313" key="12">
    <source>
        <dbReference type="Proteomes" id="UP000572051"/>
    </source>
</evidence>
<dbReference type="GO" id="GO:0005886">
    <property type="term" value="C:plasma membrane"/>
    <property type="evidence" value="ECO:0007669"/>
    <property type="project" value="UniProtKB-SubCell"/>
</dbReference>
<feature type="transmembrane region" description="Helical" evidence="10">
    <location>
        <begin position="189"/>
        <end position="210"/>
    </location>
</feature>
<dbReference type="RefSeq" id="WP_179825909.1">
    <property type="nucleotide sequence ID" value="NZ_JACCFS010000001.1"/>
</dbReference>
<evidence type="ECO:0000256" key="1">
    <source>
        <dbReference type="ARBA" id="ARBA00004651"/>
    </source>
</evidence>
<dbReference type="Proteomes" id="UP000572051">
    <property type="component" value="Unassembled WGS sequence"/>
</dbReference>
<keyword evidence="5 10" id="KW-0812">Transmembrane</keyword>
<comment type="subcellular location">
    <subcellularLocation>
        <location evidence="1">Cell membrane</location>
        <topology evidence="1">Multi-pass membrane protein</topology>
    </subcellularLocation>
</comment>
<reference evidence="11 12" key="1">
    <citation type="submission" date="2020-07" db="EMBL/GenBank/DDBJ databases">
        <title>Sequencing the genomes of 1000 actinobacteria strains.</title>
        <authorList>
            <person name="Klenk H.-P."/>
        </authorList>
    </citation>
    <scope>NUCLEOTIDE SEQUENCE [LARGE SCALE GENOMIC DNA]</scope>
    <source>
        <strain evidence="11 12">DSM 44442</strain>
    </source>
</reference>
<feature type="transmembrane region" description="Helical" evidence="10">
    <location>
        <begin position="64"/>
        <end position="85"/>
    </location>
</feature>
<name>A0A7Z0EQT0_9ACTN</name>
<protein>
    <recommendedName>
        <fullName evidence="8">Autoinducer 2 import system permease protein LsrD</fullName>
    </recommendedName>
</protein>
<evidence type="ECO:0000256" key="4">
    <source>
        <dbReference type="ARBA" id="ARBA00022519"/>
    </source>
</evidence>
<keyword evidence="7 10" id="KW-0472">Membrane</keyword>
<feature type="transmembrane region" description="Helical" evidence="10">
    <location>
        <begin position="242"/>
        <end position="262"/>
    </location>
</feature>
<dbReference type="Pfam" id="PF02653">
    <property type="entry name" value="BPD_transp_2"/>
    <property type="match status" value="1"/>
</dbReference>
<evidence type="ECO:0000256" key="3">
    <source>
        <dbReference type="ARBA" id="ARBA00022475"/>
    </source>
</evidence>
<sequence>MTAPASPTPSAPPPAPEADARRRPRLGALSSLPRGGTATVALILLLIFVVIATQNPSFFEGPPLMGFGKKAAPLVILAVGQYLVIVSGEFDLSVGSLVGAQVVIAARLIDGDEAMTWPVLALMAGFGLVVGLVNGLVTTLLRVPSIITTLGTMLVLFGAVRFWTGGAPTGALSEAFRVPGRNGIENVPVLYQIPWALLIAVAVVVAGVLLMRSPYGRTLMATGDNDTAAAFSGVRVWSVRTLAFVASSLLATLAAVLIGGYAGVTAQVGQGLEFTAITAVVLGGVVLGGGRGTVLAAALGALTVEALFTLFNQLYLPSTIQPAAQGLIIIAAVAYASRRGELRLPGRPRRRPDHPTEHTLGSSRR</sequence>
<feature type="region of interest" description="Disordered" evidence="9">
    <location>
        <begin position="1"/>
        <end position="21"/>
    </location>
</feature>
<proteinExistence type="predicted"/>
<evidence type="ECO:0000256" key="8">
    <source>
        <dbReference type="ARBA" id="ARBA00039381"/>
    </source>
</evidence>
<dbReference type="PANTHER" id="PTHR32196:SF71">
    <property type="entry name" value="AUTOINDUCER 2 IMPORT SYSTEM PERMEASE PROTEIN LSRD"/>
    <property type="match status" value="1"/>
</dbReference>
<feature type="transmembrane region" description="Helical" evidence="10">
    <location>
        <begin position="143"/>
        <end position="163"/>
    </location>
</feature>
<evidence type="ECO:0000256" key="5">
    <source>
        <dbReference type="ARBA" id="ARBA00022692"/>
    </source>
</evidence>
<evidence type="ECO:0000256" key="7">
    <source>
        <dbReference type="ARBA" id="ARBA00023136"/>
    </source>
</evidence>
<keyword evidence="12" id="KW-1185">Reference proteome</keyword>
<accession>A0A7Z0EQT0</accession>
<dbReference type="EMBL" id="JACCFS010000001">
    <property type="protein sequence ID" value="NYJ36177.1"/>
    <property type="molecule type" value="Genomic_DNA"/>
</dbReference>
<keyword evidence="3" id="KW-1003">Cell membrane</keyword>
<organism evidence="11 12">
    <name type="scientific">Nocardiopsis aegyptia</name>
    <dbReference type="NCBI Taxonomy" id="220378"/>
    <lineage>
        <taxon>Bacteria</taxon>
        <taxon>Bacillati</taxon>
        <taxon>Actinomycetota</taxon>
        <taxon>Actinomycetes</taxon>
        <taxon>Streptosporangiales</taxon>
        <taxon>Nocardiopsidaceae</taxon>
        <taxon>Nocardiopsis</taxon>
    </lineage>
</organism>
<dbReference type="PANTHER" id="PTHR32196">
    <property type="entry name" value="ABC TRANSPORTER PERMEASE PROTEIN YPHD-RELATED-RELATED"/>
    <property type="match status" value="1"/>
</dbReference>
<evidence type="ECO:0000313" key="11">
    <source>
        <dbReference type="EMBL" id="NYJ36177.1"/>
    </source>
</evidence>
<dbReference type="AlphaFoldDB" id="A0A7Z0EQT0"/>
<dbReference type="CDD" id="cd06579">
    <property type="entry name" value="TM_PBP1_transp_AraH_like"/>
    <property type="match status" value="1"/>
</dbReference>
<dbReference type="InterPro" id="IPR001851">
    <property type="entry name" value="ABC_transp_permease"/>
</dbReference>
<keyword evidence="2" id="KW-0813">Transport</keyword>
<gene>
    <name evidence="11" type="ORF">HNR10_004058</name>
</gene>
<keyword evidence="4" id="KW-0997">Cell inner membrane</keyword>
<feature type="transmembrane region" description="Helical" evidence="10">
    <location>
        <begin position="31"/>
        <end position="52"/>
    </location>
</feature>
<keyword evidence="6 10" id="KW-1133">Transmembrane helix</keyword>
<evidence type="ECO:0000256" key="9">
    <source>
        <dbReference type="SAM" id="MobiDB-lite"/>
    </source>
</evidence>
<feature type="region of interest" description="Disordered" evidence="9">
    <location>
        <begin position="343"/>
        <end position="365"/>
    </location>
</feature>
<evidence type="ECO:0000256" key="2">
    <source>
        <dbReference type="ARBA" id="ARBA00022448"/>
    </source>
</evidence>
<comment type="caution">
    <text evidence="11">The sequence shown here is derived from an EMBL/GenBank/DDBJ whole genome shotgun (WGS) entry which is preliminary data.</text>
</comment>
<feature type="transmembrane region" description="Helical" evidence="10">
    <location>
        <begin position="115"/>
        <end position="136"/>
    </location>
</feature>
<evidence type="ECO:0000256" key="10">
    <source>
        <dbReference type="SAM" id="Phobius"/>
    </source>
</evidence>
<evidence type="ECO:0000256" key="6">
    <source>
        <dbReference type="ARBA" id="ARBA00022989"/>
    </source>
</evidence>
<feature type="compositionally biased region" description="Pro residues" evidence="9">
    <location>
        <begin position="1"/>
        <end position="16"/>
    </location>
</feature>
<feature type="transmembrane region" description="Helical" evidence="10">
    <location>
        <begin position="320"/>
        <end position="337"/>
    </location>
</feature>